<dbReference type="InterPro" id="IPR050428">
    <property type="entry name" value="TCS_sensor_his_kinase"/>
</dbReference>
<evidence type="ECO:0000256" key="11">
    <source>
        <dbReference type="SAM" id="Phobius"/>
    </source>
</evidence>
<dbReference type="Pfam" id="PF00512">
    <property type="entry name" value="HisKA"/>
    <property type="match status" value="1"/>
</dbReference>
<evidence type="ECO:0000313" key="14">
    <source>
        <dbReference type="EMBL" id="MFB8771309.1"/>
    </source>
</evidence>
<gene>
    <name evidence="14" type="ORF">VSS16_00880</name>
</gene>
<dbReference type="PROSITE" id="PS50885">
    <property type="entry name" value="HAMP"/>
    <property type="match status" value="1"/>
</dbReference>
<dbReference type="Gene3D" id="1.10.287.130">
    <property type="match status" value="1"/>
</dbReference>
<feature type="transmembrane region" description="Helical" evidence="11">
    <location>
        <begin position="152"/>
        <end position="171"/>
    </location>
</feature>
<evidence type="ECO:0000256" key="2">
    <source>
        <dbReference type="ARBA" id="ARBA00004236"/>
    </source>
</evidence>
<evidence type="ECO:0000259" key="13">
    <source>
        <dbReference type="PROSITE" id="PS50885"/>
    </source>
</evidence>
<dbReference type="PROSITE" id="PS50109">
    <property type="entry name" value="HIS_KIN"/>
    <property type="match status" value="1"/>
</dbReference>
<evidence type="ECO:0000259" key="12">
    <source>
        <dbReference type="PROSITE" id="PS50109"/>
    </source>
</evidence>
<reference evidence="14 15" key="1">
    <citation type="submission" date="2024-01" db="EMBL/GenBank/DDBJ databases">
        <title>Genome mining of biosynthetic gene clusters to explore secondary metabolites of Streptomyces sp.</title>
        <authorList>
            <person name="Baig A."/>
            <person name="Ajitkumar Shintre N."/>
            <person name="Kumar H."/>
            <person name="Anbarasu A."/>
            <person name="Ramaiah S."/>
        </authorList>
    </citation>
    <scope>NUCLEOTIDE SEQUENCE [LARGE SCALE GENOMIC DNA]</scope>
    <source>
        <strain evidence="14 15">A57</strain>
    </source>
</reference>
<dbReference type="PANTHER" id="PTHR45436">
    <property type="entry name" value="SENSOR HISTIDINE KINASE YKOH"/>
    <property type="match status" value="1"/>
</dbReference>
<keyword evidence="4" id="KW-0597">Phosphoprotein</keyword>
<evidence type="ECO:0000313" key="15">
    <source>
        <dbReference type="Proteomes" id="UP001585080"/>
    </source>
</evidence>
<dbReference type="SMART" id="SM00388">
    <property type="entry name" value="HisKA"/>
    <property type="match status" value="1"/>
</dbReference>
<sequence>MRRGSLTVHVALLTTAVATVAVLLTGAFAWWVIRSTSEAQERDQLAAQAEVLSRTPPLAAAMLGRQERIAGPTGTMLARVRSSGEVEGPAAEVVTASRRAALLSGEEVSATATLNGRHMLVEGVPTPAGGGLVLAQPMSTVDEASARMRTRLLLPLSLGLVGSALAGALLARRLARPLTSAAAVAHRLAEGERGLRVGTHGPTEVAELAGALNSLDAALARSENRQRDFLLSVSHEIRTPLTTVRGYAEALADEVVTGDEVPAVGRVLTGEVQRLETFVGDLLSLARLEADDFRLEVTGVDLGSLLTRLSDVWTPLCARHGVGFRTERCEGPLMLRTDGFRVRQLLDGLIENALRVTPAGGPLVVAVRPRAGGGAVLQVRDGGPGLTEEDAAVAFERGALTTRYRGVRPVGSGLGLAIAHRLTTRLGGTIAAEGRAPEGGACFTVRLPAEPPTSAASVLRASR</sequence>
<dbReference type="RefSeq" id="WP_376730374.1">
    <property type="nucleotide sequence ID" value="NZ_JAYMRP010000001.1"/>
</dbReference>
<keyword evidence="8 11" id="KW-1133">Transmembrane helix</keyword>
<dbReference type="CDD" id="cd00082">
    <property type="entry name" value="HisKA"/>
    <property type="match status" value="1"/>
</dbReference>
<evidence type="ECO:0000256" key="9">
    <source>
        <dbReference type="ARBA" id="ARBA00023012"/>
    </source>
</evidence>
<feature type="domain" description="HAMP" evidence="13">
    <location>
        <begin position="172"/>
        <end position="224"/>
    </location>
</feature>
<dbReference type="PANTHER" id="PTHR45436:SF5">
    <property type="entry name" value="SENSOR HISTIDINE KINASE TRCS"/>
    <property type="match status" value="1"/>
</dbReference>
<keyword evidence="6 11" id="KW-0812">Transmembrane</keyword>
<dbReference type="PRINTS" id="PR00344">
    <property type="entry name" value="BCTRLSENSOR"/>
</dbReference>
<dbReference type="SUPFAM" id="SSF158472">
    <property type="entry name" value="HAMP domain-like"/>
    <property type="match status" value="1"/>
</dbReference>
<comment type="caution">
    <text evidence="14">The sequence shown here is derived from an EMBL/GenBank/DDBJ whole genome shotgun (WGS) entry which is preliminary data.</text>
</comment>
<evidence type="ECO:0000256" key="1">
    <source>
        <dbReference type="ARBA" id="ARBA00000085"/>
    </source>
</evidence>
<keyword evidence="9" id="KW-0902">Two-component regulatory system</keyword>
<dbReference type="InterPro" id="IPR036890">
    <property type="entry name" value="HATPase_C_sf"/>
</dbReference>
<dbReference type="InterPro" id="IPR003660">
    <property type="entry name" value="HAMP_dom"/>
</dbReference>
<keyword evidence="5" id="KW-0808">Transferase</keyword>
<dbReference type="SUPFAM" id="SSF55874">
    <property type="entry name" value="ATPase domain of HSP90 chaperone/DNA topoisomerase II/histidine kinase"/>
    <property type="match status" value="1"/>
</dbReference>
<dbReference type="SMART" id="SM00387">
    <property type="entry name" value="HATPase_c"/>
    <property type="match status" value="1"/>
</dbReference>
<evidence type="ECO:0000256" key="8">
    <source>
        <dbReference type="ARBA" id="ARBA00022989"/>
    </source>
</evidence>
<dbReference type="Gene3D" id="3.30.565.10">
    <property type="entry name" value="Histidine kinase-like ATPase, C-terminal domain"/>
    <property type="match status" value="1"/>
</dbReference>
<dbReference type="InterPro" id="IPR003594">
    <property type="entry name" value="HATPase_dom"/>
</dbReference>
<dbReference type="Gene3D" id="6.10.340.10">
    <property type="match status" value="1"/>
</dbReference>
<dbReference type="Pfam" id="PF00672">
    <property type="entry name" value="HAMP"/>
    <property type="match status" value="1"/>
</dbReference>
<dbReference type="InterPro" id="IPR003661">
    <property type="entry name" value="HisK_dim/P_dom"/>
</dbReference>
<proteinExistence type="predicted"/>
<keyword evidence="10 11" id="KW-0472">Membrane</keyword>
<evidence type="ECO:0000256" key="5">
    <source>
        <dbReference type="ARBA" id="ARBA00022679"/>
    </source>
</evidence>
<dbReference type="EC" id="2.7.13.3" evidence="3"/>
<dbReference type="InterPro" id="IPR036097">
    <property type="entry name" value="HisK_dim/P_sf"/>
</dbReference>
<dbReference type="InterPro" id="IPR004358">
    <property type="entry name" value="Sig_transdc_His_kin-like_C"/>
</dbReference>
<dbReference type="InterPro" id="IPR005467">
    <property type="entry name" value="His_kinase_dom"/>
</dbReference>
<protein>
    <recommendedName>
        <fullName evidence="3">histidine kinase</fullName>
        <ecNumber evidence="3">2.7.13.3</ecNumber>
    </recommendedName>
</protein>
<feature type="domain" description="Histidine kinase" evidence="12">
    <location>
        <begin position="232"/>
        <end position="451"/>
    </location>
</feature>
<dbReference type="CDD" id="cd00075">
    <property type="entry name" value="HATPase"/>
    <property type="match status" value="1"/>
</dbReference>
<name>A0ABV5E395_9ACTN</name>
<organism evidence="14 15">
    <name type="scientific">Streptomyces broussonetiae</name>
    <dbReference type="NCBI Taxonomy" id="2686304"/>
    <lineage>
        <taxon>Bacteria</taxon>
        <taxon>Bacillati</taxon>
        <taxon>Actinomycetota</taxon>
        <taxon>Actinomycetes</taxon>
        <taxon>Kitasatosporales</taxon>
        <taxon>Streptomycetaceae</taxon>
        <taxon>Streptomyces</taxon>
    </lineage>
</organism>
<keyword evidence="15" id="KW-1185">Reference proteome</keyword>
<dbReference type="Pfam" id="PF02518">
    <property type="entry name" value="HATPase_c"/>
    <property type="match status" value="1"/>
</dbReference>
<dbReference type="CDD" id="cd06225">
    <property type="entry name" value="HAMP"/>
    <property type="match status" value="1"/>
</dbReference>
<dbReference type="SUPFAM" id="SSF47384">
    <property type="entry name" value="Homodimeric domain of signal transducing histidine kinase"/>
    <property type="match status" value="1"/>
</dbReference>
<dbReference type="SMART" id="SM00304">
    <property type="entry name" value="HAMP"/>
    <property type="match status" value="1"/>
</dbReference>
<comment type="subcellular location">
    <subcellularLocation>
        <location evidence="2">Cell membrane</location>
    </subcellularLocation>
</comment>
<dbReference type="Proteomes" id="UP001585080">
    <property type="component" value="Unassembled WGS sequence"/>
</dbReference>
<comment type="catalytic activity">
    <reaction evidence="1">
        <text>ATP + protein L-histidine = ADP + protein N-phospho-L-histidine.</text>
        <dbReference type="EC" id="2.7.13.3"/>
    </reaction>
</comment>
<dbReference type="EMBL" id="JAYMRP010000001">
    <property type="protein sequence ID" value="MFB8771309.1"/>
    <property type="molecule type" value="Genomic_DNA"/>
</dbReference>
<evidence type="ECO:0000256" key="4">
    <source>
        <dbReference type="ARBA" id="ARBA00022553"/>
    </source>
</evidence>
<keyword evidence="7 14" id="KW-0418">Kinase</keyword>
<dbReference type="GO" id="GO:0016301">
    <property type="term" value="F:kinase activity"/>
    <property type="evidence" value="ECO:0007669"/>
    <property type="project" value="UniProtKB-KW"/>
</dbReference>
<evidence type="ECO:0000256" key="3">
    <source>
        <dbReference type="ARBA" id="ARBA00012438"/>
    </source>
</evidence>
<accession>A0ABV5E395</accession>
<evidence type="ECO:0000256" key="7">
    <source>
        <dbReference type="ARBA" id="ARBA00022777"/>
    </source>
</evidence>
<evidence type="ECO:0000256" key="6">
    <source>
        <dbReference type="ARBA" id="ARBA00022692"/>
    </source>
</evidence>
<evidence type="ECO:0000256" key="10">
    <source>
        <dbReference type="ARBA" id="ARBA00023136"/>
    </source>
</evidence>